<proteinExistence type="predicted"/>
<reference evidence="1" key="1">
    <citation type="journal article" date="2023" name="Mol. Phylogenet. Evol.">
        <title>Genome-scale phylogeny and comparative genomics of the fungal order Sordariales.</title>
        <authorList>
            <person name="Hensen N."/>
            <person name="Bonometti L."/>
            <person name="Westerberg I."/>
            <person name="Brannstrom I.O."/>
            <person name="Guillou S."/>
            <person name="Cros-Aarteil S."/>
            <person name="Calhoun S."/>
            <person name="Haridas S."/>
            <person name="Kuo A."/>
            <person name="Mondo S."/>
            <person name="Pangilinan J."/>
            <person name="Riley R."/>
            <person name="LaButti K."/>
            <person name="Andreopoulos B."/>
            <person name="Lipzen A."/>
            <person name="Chen C."/>
            <person name="Yan M."/>
            <person name="Daum C."/>
            <person name="Ng V."/>
            <person name="Clum A."/>
            <person name="Steindorff A."/>
            <person name="Ohm R.A."/>
            <person name="Martin F."/>
            <person name="Silar P."/>
            <person name="Natvig D.O."/>
            <person name="Lalanne C."/>
            <person name="Gautier V."/>
            <person name="Ament-Velasquez S.L."/>
            <person name="Kruys A."/>
            <person name="Hutchinson M.I."/>
            <person name="Powell A.J."/>
            <person name="Barry K."/>
            <person name="Miller A.N."/>
            <person name="Grigoriev I.V."/>
            <person name="Debuchy R."/>
            <person name="Gladieux P."/>
            <person name="Hiltunen Thoren M."/>
            <person name="Johannesson H."/>
        </authorList>
    </citation>
    <scope>NUCLEOTIDE SEQUENCE</scope>
    <source>
        <strain evidence="1">PSN243</strain>
    </source>
</reference>
<accession>A0AAV9FX07</accession>
<protein>
    <submittedName>
        <fullName evidence="1">Uncharacterized protein</fullName>
    </submittedName>
</protein>
<dbReference type="AlphaFoldDB" id="A0AAV9FX07"/>
<evidence type="ECO:0000313" key="1">
    <source>
        <dbReference type="EMBL" id="KAK4441878.1"/>
    </source>
</evidence>
<dbReference type="Proteomes" id="UP001321760">
    <property type="component" value="Unassembled WGS sequence"/>
</dbReference>
<keyword evidence="2" id="KW-1185">Reference proteome</keyword>
<dbReference type="EMBL" id="MU866059">
    <property type="protein sequence ID" value="KAK4441878.1"/>
    <property type="molecule type" value="Genomic_DNA"/>
</dbReference>
<organism evidence="1 2">
    <name type="scientific">Podospora aff. communis PSN243</name>
    <dbReference type="NCBI Taxonomy" id="3040156"/>
    <lineage>
        <taxon>Eukaryota</taxon>
        <taxon>Fungi</taxon>
        <taxon>Dikarya</taxon>
        <taxon>Ascomycota</taxon>
        <taxon>Pezizomycotina</taxon>
        <taxon>Sordariomycetes</taxon>
        <taxon>Sordariomycetidae</taxon>
        <taxon>Sordariales</taxon>
        <taxon>Podosporaceae</taxon>
        <taxon>Podospora</taxon>
    </lineage>
</organism>
<name>A0AAV9FX07_9PEZI</name>
<gene>
    <name evidence="1" type="ORF">QBC34DRAFT_387866</name>
</gene>
<sequence length="218" mass="23772">MEGVASFRSNNETTPALPLSCPPASDVIAGLFQHSAQDMEDGKPSAVDNSLSEAEQAQIEPDLARIIAKLARSVRENPDIRELLVYKARLEAAATLINDVILARGFHRSHPLSLDKRDTPSAVCLRNLQLTGVKSGALKQAMQGISDLDARVRRGVTHLQELITDLEADHGSNCRGYLKAQERVANRCDAGNMFGLTIDDIDTNSNNLARLCRQFLSP</sequence>
<reference evidence="1" key="2">
    <citation type="submission" date="2023-05" db="EMBL/GenBank/DDBJ databases">
        <authorList>
            <consortium name="Lawrence Berkeley National Laboratory"/>
            <person name="Steindorff A."/>
            <person name="Hensen N."/>
            <person name="Bonometti L."/>
            <person name="Westerberg I."/>
            <person name="Brannstrom I.O."/>
            <person name="Guillou S."/>
            <person name="Cros-Aarteil S."/>
            <person name="Calhoun S."/>
            <person name="Haridas S."/>
            <person name="Kuo A."/>
            <person name="Mondo S."/>
            <person name="Pangilinan J."/>
            <person name="Riley R."/>
            <person name="Labutti K."/>
            <person name="Andreopoulos B."/>
            <person name="Lipzen A."/>
            <person name="Chen C."/>
            <person name="Yanf M."/>
            <person name="Daum C."/>
            <person name="Ng V."/>
            <person name="Clum A."/>
            <person name="Ohm R."/>
            <person name="Martin F."/>
            <person name="Silar P."/>
            <person name="Natvig D."/>
            <person name="Lalanne C."/>
            <person name="Gautier V."/>
            <person name="Ament-Velasquez S.L."/>
            <person name="Kruys A."/>
            <person name="Hutchinson M.I."/>
            <person name="Powell A.J."/>
            <person name="Barry K."/>
            <person name="Miller A.N."/>
            <person name="Grigoriev I.V."/>
            <person name="Debuchy R."/>
            <person name="Gladieux P."/>
            <person name="Thoren M.H."/>
            <person name="Johannesson H."/>
        </authorList>
    </citation>
    <scope>NUCLEOTIDE SEQUENCE</scope>
    <source>
        <strain evidence="1">PSN243</strain>
    </source>
</reference>
<evidence type="ECO:0000313" key="2">
    <source>
        <dbReference type="Proteomes" id="UP001321760"/>
    </source>
</evidence>
<comment type="caution">
    <text evidence="1">The sequence shown here is derived from an EMBL/GenBank/DDBJ whole genome shotgun (WGS) entry which is preliminary data.</text>
</comment>